<reference evidence="1" key="1">
    <citation type="submission" date="2021-02" db="EMBL/GenBank/DDBJ databases">
        <authorList>
            <person name="Dougan E. K."/>
            <person name="Rhodes N."/>
            <person name="Thang M."/>
            <person name="Chan C."/>
        </authorList>
    </citation>
    <scope>NUCLEOTIDE SEQUENCE</scope>
</reference>
<sequence length="493" mass="53997">VVGGVERGGVLVRVDEDLTSTPFSDRLTTGSLVVEVDLVGDRLCYDRIAGTGCGPDSGWVSIRSGHKELLVPADVRPPSAGWRVLHKDLLSWAPPSPREKAMEALTDGAFVADPTTPNLADDGELAGAGPGSVVGPEYPQGGPDEPFVYYHKVAFVDTKPTGLRMSACLSAMDECRTDAFATCDQTVEAMRHATDPFTQVAIELHPAIARLSPDESDDGMLYTHPSSRGPVLSWLRLEAQFGWPMFPLRTEEQNIYLVGKQRRSSQRTAIATARFVEVFVDEKKEPPGMMQGEQWQGDVDRFFARLKSHHSNTMLNEAQLHKLYRTSGAAFSPTHLKQVAWKMTHSFGDLWAILYHAKTPELLWDLNMLAGGAFAELVRHEADPQAMFVSLPRKMEVGATYDALCYVDEDSRKAVYVLLPAGSRAAGDCVLCVLARYDWSALPEDGQTLCAEDIELCSGAATRGALVKGALHASEAKNSRLVDFSRLSEFREA</sequence>
<dbReference type="Proteomes" id="UP000654075">
    <property type="component" value="Unassembled WGS sequence"/>
</dbReference>
<organism evidence="1 2">
    <name type="scientific">Polarella glacialis</name>
    <name type="common">Dinoflagellate</name>
    <dbReference type="NCBI Taxonomy" id="89957"/>
    <lineage>
        <taxon>Eukaryota</taxon>
        <taxon>Sar</taxon>
        <taxon>Alveolata</taxon>
        <taxon>Dinophyceae</taxon>
        <taxon>Suessiales</taxon>
        <taxon>Suessiaceae</taxon>
        <taxon>Polarella</taxon>
    </lineage>
</organism>
<evidence type="ECO:0000313" key="2">
    <source>
        <dbReference type="Proteomes" id="UP000654075"/>
    </source>
</evidence>
<dbReference type="AlphaFoldDB" id="A0A813GP33"/>
<dbReference type="EMBL" id="CAJNNV010028812">
    <property type="protein sequence ID" value="CAE8625834.1"/>
    <property type="molecule type" value="Genomic_DNA"/>
</dbReference>
<comment type="caution">
    <text evidence="1">The sequence shown here is derived from an EMBL/GenBank/DDBJ whole genome shotgun (WGS) entry which is preliminary data.</text>
</comment>
<name>A0A813GP33_POLGL</name>
<gene>
    <name evidence="1" type="ORF">PGLA1383_LOCUS42815</name>
</gene>
<keyword evidence="2" id="KW-1185">Reference proteome</keyword>
<accession>A0A813GP33</accession>
<protein>
    <submittedName>
        <fullName evidence="1">Uncharacterized protein</fullName>
    </submittedName>
</protein>
<evidence type="ECO:0000313" key="1">
    <source>
        <dbReference type="EMBL" id="CAE8625834.1"/>
    </source>
</evidence>
<feature type="non-terminal residue" evidence="1">
    <location>
        <position position="493"/>
    </location>
</feature>
<dbReference type="OrthoDB" id="426777at2759"/>
<proteinExistence type="predicted"/>